<dbReference type="PANTHER" id="PTHR32089:SF112">
    <property type="entry name" value="LYSOZYME-LIKE PROTEIN-RELATED"/>
    <property type="match status" value="1"/>
</dbReference>
<dbReference type="Pfam" id="PF00015">
    <property type="entry name" value="MCPsignal"/>
    <property type="match status" value="1"/>
</dbReference>
<comment type="caution">
    <text evidence="5">The sequence shown here is derived from an EMBL/GenBank/DDBJ whole genome shotgun (WGS) entry which is preliminary data.</text>
</comment>
<evidence type="ECO:0000256" key="1">
    <source>
        <dbReference type="ARBA" id="ARBA00023224"/>
    </source>
</evidence>
<dbReference type="InterPro" id="IPR004090">
    <property type="entry name" value="Chemotax_Me-accpt_rcpt"/>
</dbReference>
<dbReference type="Gene3D" id="1.10.287.950">
    <property type="entry name" value="Methyl-accepting chemotaxis protein"/>
    <property type="match status" value="1"/>
</dbReference>
<reference evidence="5 6" key="1">
    <citation type="submission" date="2020-03" db="EMBL/GenBank/DDBJ databases">
        <title>Genomic Encyclopedia of Type Strains, Phase III (KMG-III): the genomes of soil and plant-associated and newly described type strains.</title>
        <authorList>
            <person name="Whitman W."/>
        </authorList>
    </citation>
    <scope>NUCLEOTIDE SEQUENCE [LARGE SCALE GENOMIC DNA]</scope>
    <source>
        <strain evidence="5 6">CECT 8804</strain>
    </source>
</reference>
<proteinExistence type="inferred from homology"/>
<keyword evidence="1 3" id="KW-0807">Transducer</keyword>
<evidence type="ECO:0000259" key="4">
    <source>
        <dbReference type="PROSITE" id="PS50111"/>
    </source>
</evidence>
<dbReference type="RefSeq" id="WP_167073649.1">
    <property type="nucleotide sequence ID" value="NZ_JAAOZC010000005.1"/>
</dbReference>
<evidence type="ECO:0000256" key="3">
    <source>
        <dbReference type="PROSITE-ProRule" id="PRU00284"/>
    </source>
</evidence>
<organism evidence="5 6">
    <name type="scientific">Sphingomonas vulcanisoli</name>
    <dbReference type="NCBI Taxonomy" id="1658060"/>
    <lineage>
        <taxon>Bacteria</taxon>
        <taxon>Pseudomonadati</taxon>
        <taxon>Pseudomonadota</taxon>
        <taxon>Alphaproteobacteria</taxon>
        <taxon>Sphingomonadales</taxon>
        <taxon>Sphingomonadaceae</taxon>
        <taxon>Sphingomonas</taxon>
    </lineage>
</organism>
<dbReference type="EMBL" id="JAAOZC010000005">
    <property type="protein sequence ID" value="NIJ08732.1"/>
    <property type="molecule type" value="Genomic_DNA"/>
</dbReference>
<evidence type="ECO:0000313" key="6">
    <source>
        <dbReference type="Proteomes" id="UP000727456"/>
    </source>
</evidence>
<feature type="domain" description="Methyl-accepting transducer" evidence="4">
    <location>
        <begin position="14"/>
        <end position="76"/>
    </location>
</feature>
<keyword evidence="6" id="KW-1185">Reference proteome</keyword>
<dbReference type="InterPro" id="IPR004089">
    <property type="entry name" value="MCPsignal_dom"/>
</dbReference>
<dbReference type="PANTHER" id="PTHR32089">
    <property type="entry name" value="METHYL-ACCEPTING CHEMOTAXIS PROTEIN MCPB"/>
    <property type="match status" value="1"/>
</dbReference>
<sequence>MPRRIRTLLSMLREEVQRYADHSERIASHTNLLALNATIEAARSGEAGRGFSIVAQEVKALANQSKIAAAGFRAEVLDRLAFGARIADEMLEEIEGARLIDVARGKMQQITRSLAARSPHLGLMATGPAIIAACISDDPEVLESAADRLRYLTHISQDYVNAFVVGANGRLIISDKPVDSLRAHDFSGAPQFNKALSSSGDEWFTDAVWQNPFSNNRGVLVFVQAIRAPGSRKPIGVLYLEFDWERLMDEVLTVPESNGSALKITIVDSDDRLVGSSWGGPFGSHMAMPAGTTSGIERRADSVAAFAAATPFRGFSGLGFRCLIELPMATDAEIAASIAPMAKAA</sequence>
<accession>A0ABX0TTB2</accession>
<name>A0ABX0TTB2_9SPHN</name>
<gene>
    <name evidence="5" type="ORF">FHS31_002353</name>
</gene>
<dbReference type="PROSITE" id="PS50111">
    <property type="entry name" value="CHEMOTAXIS_TRANSDUC_2"/>
    <property type="match status" value="1"/>
</dbReference>
<evidence type="ECO:0000256" key="2">
    <source>
        <dbReference type="ARBA" id="ARBA00029447"/>
    </source>
</evidence>
<dbReference type="Proteomes" id="UP000727456">
    <property type="component" value="Unassembled WGS sequence"/>
</dbReference>
<comment type="similarity">
    <text evidence="2">Belongs to the methyl-accepting chemotaxis (MCP) protein family.</text>
</comment>
<protein>
    <recommendedName>
        <fullName evidence="4">Methyl-accepting transducer domain-containing protein</fullName>
    </recommendedName>
</protein>
<dbReference type="PRINTS" id="PR00260">
    <property type="entry name" value="CHEMTRNSDUCR"/>
</dbReference>
<dbReference type="SUPFAM" id="SSF58104">
    <property type="entry name" value="Methyl-accepting chemotaxis protein (MCP) signaling domain"/>
    <property type="match status" value="1"/>
</dbReference>
<evidence type="ECO:0000313" key="5">
    <source>
        <dbReference type="EMBL" id="NIJ08732.1"/>
    </source>
</evidence>